<name>A0A2G9YYY3_9BACT</name>
<dbReference type="Proteomes" id="UP000229952">
    <property type="component" value="Unassembled WGS sequence"/>
</dbReference>
<keyword evidence="1" id="KW-1133">Transmembrane helix</keyword>
<keyword evidence="1" id="KW-0472">Membrane</keyword>
<feature type="transmembrane region" description="Helical" evidence="1">
    <location>
        <begin position="23"/>
        <end position="47"/>
    </location>
</feature>
<keyword evidence="1" id="KW-0812">Transmembrane</keyword>
<evidence type="ECO:0000313" key="3">
    <source>
        <dbReference type="Proteomes" id="UP000229952"/>
    </source>
</evidence>
<protein>
    <recommendedName>
        <fullName evidence="4">DUF4145 domain-containing protein</fullName>
    </recommendedName>
</protein>
<sequence>MEIIENFPENLIAFLISPPLNEWLLMIRIIFIASSLLLIGSIIFALLRSSWFKLIFLYDAAEILTYRPFGVKRIEKEWRKITARLDTGLESEYKLAVIEADNMVNETLKRMGYGGESLGERLEKLTAATLSNIEEIKEAHQVRNNIIHDPNYRLSLDDARKVLSIFEKAFKDLEAF</sequence>
<evidence type="ECO:0008006" key="4">
    <source>
        <dbReference type="Google" id="ProtNLM"/>
    </source>
</evidence>
<accession>A0A2G9YYY3</accession>
<evidence type="ECO:0000313" key="2">
    <source>
        <dbReference type="EMBL" id="PIP24399.1"/>
    </source>
</evidence>
<gene>
    <name evidence="2" type="ORF">COX35_00585</name>
</gene>
<reference evidence="2 3" key="1">
    <citation type="submission" date="2017-09" db="EMBL/GenBank/DDBJ databases">
        <title>Depth-based differentiation of microbial function through sediment-hosted aquifers and enrichment of novel symbionts in the deep terrestrial subsurface.</title>
        <authorList>
            <person name="Probst A.J."/>
            <person name="Ladd B."/>
            <person name="Jarett J.K."/>
            <person name="Geller-Mcgrath D.E."/>
            <person name="Sieber C.M."/>
            <person name="Emerson J.B."/>
            <person name="Anantharaman K."/>
            <person name="Thomas B.C."/>
            <person name="Malmstrom R."/>
            <person name="Stieglmeier M."/>
            <person name="Klingl A."/>
            <person name="Woyke T."/>
            <person name="Ryan C.M."/>
            <person name="Banfield J.F."/>
        </authorList>
    </citation>
    <scope>NUCLEOTIDE SEQUENCE [LARGE SCALE GENOMIC DNA]</scope>
    <source>
        <strain evidence="2">CG23_combo_of_CG06-09_8_20_14_all_37_18</strain>
    </source>
</reference>
<evidence type="ECO:0000256" key="1">
    <source>
        <dbReference type="SAM" id="Phobius"/>
    </source>
</evidence>
<dbReference type="EMBL" id="PCRQ01000018">
    <property type="protein sequence ID" value="PIP24399.1"/>
    <property type="molecule type" value="Genomic_DNA"/>
</dbReference>
<proteinExistence type="predicted"/>
<comment type="caution">
    <text evidence="2">The sequence shown here is derived from an EMBL/GenBank/DDBJ whole genome shotgun (WGS) entry which is preliminary data.</text>
</comment>
<organism evidence="2 3">
    <name type="scientific">Candidatus Nealsonbacteria bacterium CG23_combo_of_CG06-09_8_20_14_all_37_18</name>
    <dbReference type="NCBI Taxonomy" id="1974720"/>
    <lineage>
        <taxon>Bacteria</taxon>
        <taxon>Candidatus Nealsoniibacteriota</taxon>
    </lineage>
</organism>
<dbReference type="AlphaFoldDB" id="A0A2G9YYY3"/>